<evidence type="ECO:0000313" key="2">
    <source>
        <dbReference type="EMBL" id="KAG0488156.1"/>
    </source>
</evidence>
<proteinExistence type="predicted"/>
<dbReference type="OrthoDB" id="1740202at2759"/>
<dbReference type="EMBL" id="JADCNL010000003">
    <property type="protein sequence ID" value="KAG0488156.1"/>
    <property type="molecule type" value="Genomic_DNA"/>
</dbReference>
<reference evidence="4 5" key="1">
    <citation type="journal article" date="2020" name="Nat. Food">
        <title>A phased Vanilla planifolia genome enables genetic improvement of flavour and production.</title>
        <authorList>
            <person name="Hasing T."/>
            <person name="Tang H."/>
            <person name="Brym M."/>
            <person name="Khazi F."/>
            <person name="Huang T."/>
            <person name="Chambers A.H."/>
        </authorList>
    </citation>
    <scope>NUCLEOTIDE SEQUENCE [LARGE SCALE GENOMIC DNA]</scope>
    <source>
        <tissue evidence="2">Leaf</tissue>
    </source>
</reference>
<feature type="region of interest" description="Disordered" evidence="1">
    <location>
        <begin position="1"/>
        <end position="20"/>
    </location>
</feature>
<evidence type="ECO:0000256" key="1">
    <source>
        <dbReference type="SAM" id="MobiDB-lite"/>
    </source>
</evidence>
<evidence type="ECO:0000313" key="3">
    <source>
        <dbReference type="EMBL" id="KAG0489831.1"/>
    </source>
</evidence>
<dbReference type="AlphaFoldDB" id="A0A835V9L9"/>
<dbReference type="Proteomes" id="UP000639772">
    <property type="component" value="Chromosome 3"/>
</dbReference>
<name>A0A835V9L9_VANPL</name>
<comment type="caution">
    <text evidence="2">The sequence shown here is derived from an EMBL/GenBank/DDBJ whole genome shotgun (WGS) entry which is preliminary data.</text>
</comment>
<accession>A0A835V9L9</accession>
<dbReference type="EMBL" id="JADCNM010000003">
    <property type="protein sequence ID" value="KAG0489831.1"/>
    <property type="molecule type" value="Genomic_DNA"/>
</dbReference>
<protein>
    <submittedName>
        <fullName evidence="2">Uncharacterized protein</fullName>
    </submittedName>
</protein>
<evidence type="ECO:0000313" key="5">
    <source>
        <dbReference type="Proteomes" id="UP000639772"/>
    </source>
</evidence>
<gene>
    <name evidence="3" type="ORF">HPP92_006694</name>
    <name evidence="2" type="ORF">HPP92_006967</name>
</gene>
<dbReference type="Proteomes" id="UP000636800">
    <property type="component" value="Chromosome 3"/>
</dbReference>
<evidence type="ECO:0000313" key="4">
    <source>
        <dbReference type="Proteomes" id="UP000636800"/>
    </source>
</evidence>
<organism evidence="2 4">
    <name type="scientific">Vanilla planifolia</name>
    <name type="common">Vanilla</name>
    <dbReference type="NCBI Taxonomy" id="51239"/>
    <lineage>
        <taxon>Eukaryota</taxon>
        <taxon>Viridiplantae</taxon>
        <taxon>Streptophyta</taxon>
        <taxon>Embryophyta</taxon>
        <taxon>Tracheophyta</taxon>
        <taxon>Spermatophyta</taxon>
        <taxon>Magnoliopsida</taxon>
        <taxon>Liliopsida</taxon>
        <taxon>Asparagales</taxon>
        <taxon>Orchidaceae</taxon>
        <taxon>Vanilloideae</taxon>
        <taxon>Vanilleae</taxon>
        <taxon>Vanilla</taxon>
    </lineage>
</organism>
<sequence>MAGALEVEKELPVDGGKEKGCCAHGEKGPGYASPVEAMKGPRETLIYVTCIYNGVACVGIIANRIRRVAGWPAMVGSGYHCFRLTYCL</sequence>
<keyword evidence="4" id="KW-1185">Reference proteome</keyword>